<evidence type="ECO:0000256" key="2">
    <source>
        <dbReference type="SAM" id="Phobius"/>
    </source>
</evidence>
<feature type="region of interest" description="Disordered" evidence="1">
    <location>
        <begin position="127"/>
        <end position="175"/>
    </location>
</feature>
<evidence type="ECO:0000313" key="3">
    <source>
        <dbReference type="EMBL" id="AQQ72256.1"/>
    </source>
</evidence>
<proteinExistence type="predicted"/>
<sequence>MASVVILSMITVSVLVVVNNMFDKSDEMNLKKRAFEVARDNMEMIIAQNSTKEYIESGFSEEYPEIEWEVSVESFTPANLDNDMWLKAYSIAYYPDSDGQWQQLRLEHWLTQLNVGQKKQILDEQEREEEYLEELGYEDGDSGSDDGFDSGDENGISDSQDSELNEMERKLQAGEITEDEFLDWAIGQ</sequence>
<evidence type="ECO:0000256" key="1">
    <source>
        <dbReference type="SAM" id="MobiDB-lite"/>
    </source>
</evidence>
<keyword evidence="2" id="KW-0812">Transmembrane</keyword>
<gene>
    <name evidence="3" type="ORF">SMSP2_02637</name>
</gene>
<evidence type="ECO:0000313" key="4">
    <source>
        <dbReference type="Proteomes" id="UP000188181"/>
    </source>
</evidence>
<dbReference type="KEGG" id="pbas:SMSP2_02637"/>
<dbReference type="Proteomes" id="UP000188181">
    <property type="component" value="Chromosome"/>
</dbReference>
<dbReference type="EMBL" id="CP019646">
    <property type="protein sequence ID" value="AQQ72256.1"/>
    <property type="molecule type" value="Genomic_DNA"/>
</dbReference>
<feature type="compositionally biased region" description="Acidic residues" evidence="1">
    <location>
        <begin position="127"/>
        <end position="152"/>
    </location>
</feature>
<dbReference type="AlphaFoldDB" id="A0A1R7T638"/>
<dbReference type="STRING" id="1851148.SMSP2_02637"/>
<organism evidence="3 4">
    <name type="scientific">Limihaloglobus sulfuriphilus</name>
    <dbReference type="NCBI Taxonomy" id="1851148"/>
    <lineage>
        <taxon>Bacteria</taxon>
        <taxon>Pseudomonadati</taxon>
        <taxon>Planctomycetota</taxon>
        <taxon>Phycisphaerae</taxon>
        <taxon>Sedimentisphaerales</taxon>
        <taxon>Sedimentisphaeraceae</taxon>
        <taxon>Limihaloglobus</taxon>
    </lineage>
</organism>
<keyword evidence="2" id="KW-0472">Membrane</keyword>
<name>A0A1R7T638_9BACT</name>
<feature type="transmembrane region" description="Helical" evidence="2">
    <location>
        <begin position="6"/>
        <end position="22"/>
    </location>
</feature>
<protein>
    <submittedName>
        <fullName evidence="3">Uncharacterized protein</fullName>
    </submittedName>
</protein>
<reference evidence="4" key="1">
    <citation type="submission" date="2017-02" db="EMBL/GenBank/DDBJ databases">
        <title>Comparative genomics and description of representatives of a novel lineage of planctomycetes thriving in anoxic sediments.</title>
        <authorList>
            <person name="Spring S."/>
            <person name="Bunk B."/>
            <person name="Sproer C."/>
        </authorList>
    </citation>
    <scope>NUCLEOTIDE SEQUENCE [LARGE SCALE GENOMIC DNA]</scope>
    <source>
        <strain evidence="4">SM-Chi-D1</strain>
    </source>
</reference>
<keyword evidence="4" id="KW-1185">Reference proteome</keyword>
<keyword evidence="2" id="KW-1133">Transmembrane helix</keyword>
<accession>A0A1R7T638</accession>